<dbReference type="AlphaFoldDB" id="A0A0E9PX87"/>
<name>A0A0E9PX87_ANGAN</name>
<protein>
    <submittedName>
        <fullName evidence="1">Uncharacterized protein</fullName>
    </submittedName>
</protein>
<dbReference type="EMBL" id="GBXM01100099">
    <property type="protein sequence ID" value="JAH08478.1"/>
    <property type="molecule type" value="Transcribed_RNA"/>
</dbReference>
<organism evidence="1">
    <name type="scientific">Anguilla anguilla</name>
    <name type="common">European freshwater eel</name>
    <name type="synonym">Muraena anguilla</name>
    <dbReference type="NCBI Taxonomy" id="7936"/>
    <lineage>
        <taxon>Eukaryota</taxon>
        <taxon>Metazoa</taxon>
        <taxon>Chordata</taxon>
        <taxon>Craniata</taxon>
        <taxon>Vertebrata</taxon>
        <taxon>Euteleostomi</taxon>
        <taxon>Actinopterygii</taxon>
        <taxon>Neopterygii</taxon>
        <taxon>Teleostei</taxon>
        <taxon>Anguilliformes</taxon>
        <taxon>Anguillidae</taxon>
        <taxon>Anguilla</taxon>
    </lineage>
</organism>
<accession>A0A0E9PX87</accession>
<sequence>MMEHLFIIGISSTPAHLIVLFNHDSQE</sequence>
<reference evidence="1" key="1">
    <citation type="submission" date="2014-11" db="EMBL/GenBank/DDBJ databases">
        <authorList>
            <person name="Amaro Gonzalez C."/>
        </authorList>
    </citation>
    <scope>NUCLEOTIDE SEQUENCE</scope>
</reference>
<evidence type="ECO:0000313" key="1">
    <source>
        <dbReference type="EMBL" id="JAH08478.1"/>
    </source>
</evidence>
<reference evidence="1" key="2">
    <citation type="journal article" date="2015" name="Fish Shellfish Immunol.">
        <title>Early steps in the European eel (Anguilla anguilla)-Vibrio vulnificus interaction in the gills: Role of the RtxA13 toxin.</title>
        <authorList>
            <person name="Callol A."/>
            <person name="Pajuelo D."/>
            <person name="Ebbesson L."/>
            <person name="Teles M."/>
            <person name="MacKenzie S."/>
            <person name="Amaro C."/>
        </authorList>
    </citation>
    <scope>NUCLEOTIDE SEQUENCE</scope>
</reference>
<proteinExistence type="predicted"/>